<comment type="caution">
    <text evidence="8">The sequence shown here is derived from an EMBL/GenBank/DDBJ whole genome shotgun (WGS) entry which is preliminary data.</text>
</comment>
<dbReference type="PRINTS" id="PR00162">
    <property type="entry name" value="RIESKE"/>
</dbReference>
<dbReference type="OrthoDB" id="9767869at2"/>
<evidence type="ECO:0000256" key="4">
    <source>
        <dbReference type="ARBA" id="ARBA00023014"/>
    </source>
</evidence>
<keyword evidence="1" id="KW-0001">2Fe-2S</keyword>
<dbReference type="AlphaFoldDB" id="A0A562VP75"/>
<dbReference type="InterPro" id="IPR005805">
    <property type="entry name" value="Rieske_Fe-S_prot_C"/>
</dbReference>
<feature type="domain" description="Rieske" evidence="7">
    <location>
        <begin position="44"/>
        <end position="138"/>
    </location>
</feature>
<dbReference type="GO" id="GO:0016020">
    <property type="term" value="C:membrane"/>
    <property type="evidence" value="ECO:0007669"/>
    <property type="project" value="InterPro"/>
</dbReference>
<evidence type="ECO:0000256" key="5">
    <source>
        <dbReference type="ARBA" id="ARBA00023157"/>
    </source>
</evidence>
<dbReference type="PROSITE" id="PS51318">
    <property type="entry name" value="TAT"/>
    <property type="match status" value="1"/>
</dbReference>
<evidence type="ECO:0000259" key="7">
    <source>
        <dbReference type="PROSITE" id="PS51296"/>
    </source>
</evidence>
<dbReference type="Pfam" id="PF00355">
    <property type="entry name" value="Rieske"/>
    <property type="match status" value="1"/>
</dbReference>
<protein>
    <submittedName>
        <fullName evidence="8">Cytochrome b6-f complex iron-sulfur subunit</fullName>
    </submittedName>
</protein>
<dbReference type="PANTHER" id="PTHR10134">
    <property type="entry name" value="CYTOCHROME B-C1 COMPLEX SUBUNIT RIESKE, MITOCHONDRIAL"/>
    <property type="match status" value="1"/>
</dbReference>
<dbReference type="EMBL" id="VLLN01000007">
    <property type="protein sequence ID" value="TWJ19612.1"/>
    <property type="molecule type" value="Genomic_DNA"/>
</dbReference>
<dbReference type="InterPro" id="IPR036922">
    <property type="entry name" value="Rieske_2Fe-2S_sf"/>
</dbReference>
<dbReference type="Gene3D" id="2.102.10.10">
    <property type="entry name" value="Rieske [2Fe-2S] iron-sulphur domain"/>
    <property type="match status" value="1"/>
</dbReference>
<dbReference type="SUPFAM" id="SSF50022">
    <property type="entry name" value="ISP domain"/>
    <property type="match status" value="1"/>
</dbReference>
<evidence type="ECO:0000313" key="9">
    <source>
        <dbReference type="Proteomes" id="UP000319449"/>
    </source>
</evidence>
<evidence type="ECO:0000256" key="2">
    <source>
        <dbReference type="ARBA" id="ARBA00022723"/>
    </source>
</evidence>
<keyword evidence="3" id="KW-0408">Iron</keyword>
<name>A0A562VP75_9BACT</name>
<keyword evidence="2" id="KW-0479">Metal-binding</keyword>
<dbReference type="GO" id="GO:0051537">
    <property type="term" value="F:2 iron, 2 sulfur cluster binding"/>
    <property type="evidence" value="ECO:0007669"/>
    <property type="project" value="UniProtKB-KW"/>
</dbReference>
<organism evidence="8 9">
    <name type="scientific">Geobacter argillaceus</name>
    <dbReference type="NCBI Taxonomy" id="345631"/>
    <lineage>
        <taxon>Bacteria</taxon>
        <taxon>Pseudomonadati</taxon>
        <taxon>Thermodesulfobacteriota</taxon>
        <taxon>Desulfuromonadia</taxon>
        <taxon>Geobacterales</taxon>
        <taxon>Geobacteraceae</taxon>
        <taxon>Geobacter</taxon>
    </lineage>
</organism>
<dbReference type="RefSeq" id="WP_145020345.1">
    <property type="nucleotide sequence ID" value="NZ_VLLN01000007.1"/>
</dbReference>
<keyword evidence="9" id="KW-1185">Reference proteome</keyword>
<evidence type="ECO:0000256" key="6">
    <source>
        <dbReference type="ARBA" id="ARBA00034078"/>
    </source>
</evidence>
<dbReference type="GO" id="GO:0046872">
    <property type="term" value="F:metal ion binding"/>
    <property type="evidence" value="ECO:0007669"/>
    <property type="project" value="UniProtKB-KW"/>
</dbReference>
<keyword evidence="4" id="KW-0411">Iron-sulfur</keyword>
<dbReference type="PROSITE" id="PS51296">
    <property type="entry name" value="RIESKE"/>
    <property type="match status" value="1"/>
</dbReference>
<proteinExistence type="predicted"/>
<sequence>MESNTRRTFLQGFLALLTALGASGVLYPLVRYLAPRSSANNGNLVQIPLDRLAEGDAKFFDYAGRAAVLVKLSGGAVVVRSAVCTHLGCIVQWQKEKGQFLCPCHAGLYGVDGRVLSGPPPKPLEAIPFTIADGVARVG</sequence>
<dbReference type="InterPro" id="IPR017941">
    <property type="entry name" value="Rieske_2Fe-2S"/>
</dbReference>
<dbReference type="CDD" id="cd03467">
    <property type="entry name" value="Rieske"/>
    <property type="match status" value="1"/>
</dbReference>
<evidence type="ECO:0000256" key="1">
    <source>
        <dbReference type="ARBA" id="ARBA00022714"/>
    </source>
</evidence>
<accession>A0A562VP75</accession>
<gene>
    <name evidence="8" type="ORF">JN12_01412</name>
</gene>
<evidence type="ECO:0000313" key="8">
    <source>
        <dbReference type="EMBL" id="TWJ19612.1"/>
    </source>
</evidence>
<dbReference type="InterPro" id="IPR014349">
    <property type="entry name" value="Rieske_Fe-S_prot"/>
</dbReference>
<keyword evidence="5" id="KW-1015">Disulfide bond</keyword>
<evidence type="ECO:0000256" key="3">
    <source>
        <dbReference type="ARBA" id="ARBA00023004"/>
    </source>
</evidence>
<reference evidence="8 9" key="1">
    <citation type="submission" date="2019-07" db="EMBL/GenBank/DDBJ databases">
        <title>Genomic Encyclopedia of Archaeal and Bacterial Type Strains, Phase II (KMG-II): from individual species to whole genera.</title>
        <authorList>
            <person name="Goeker M."/>
        </authorList>
    </citation>
    <scope>NUCLEOTIDE SEQUENCE [LARGE SCALE GENOMIC DNA]</scope>
    <source>
        <strain evidence="8 9">ATCC BAA-1139</strain>
    </source>
</reference>
<dbReference type="Proteomes" id="UP000319449">
    <property type="component" value="Unassembled WGS sequence"/>
</dbReference>
<dbReference type="InterPro" id="IPR006311">
    <property type="entry name" value="TAT_signal"/>
</dbReference>
<comment type="cofactor">
    <cofactor evidence="6">
        <name>[2Fe-2S] cluster</name>
        <dbReference type="ChEBI" id="CHEBI:190135"/>
    </cofactor>
</comment>